<proteinExistence type="predicted"/>
<name>A0A3G5AI20_9VIRU</name>
<accession>A0A3G5AI20</accession>
<protein>
    <submittedName>
        <fullName evidence="1">Uncharacterized protein</fullName>
    </submittedName>
</protein>
<gene>
    <name evidence="1" type="ORF">Sylvanvirus11_20</name>
</gene>
<organism evidence="1">
    <name type="scientific">Sylvanvirus sp</name>
    <dbReference type="NCBI Taxonomy" id="2487774"/>
    <lineage>
        <taxon>Viruses</taxon>
    </lineage>
</organism>
<evidence type="ECO:0000313" key="1">
    <source>
        <dbReference type="EMBL" id="AYV86857.1"/>
    </source>
</evidence>
<sequence>MSFQSVKMSIMLISYDFDNFYDGKTGAKSNQRNAKLAWNNTKYNITKCVNKF</sequence>
<dbReference type="EMBL" id="MK072517">
    <property type="protein sequence ID" value="AYV86857.1"/>
    <property type="molecule type" value="Genomic_DNA"/>
</dbReference>
<reference evidence="1" key="1">
    <citation type="submission" date="2018-10" db="EMBL/GenBank/DDBJ databases">
        <title>Hidden diversity of soil giant viruses.</title>
        <authorList>
            <person name="Schulz F."/>
            <person name="Alteio L."/>
            <person name="Goudeau D."/>
            <person name="Ryan E.M."/>
            <person name="Malmstrom R.R."/>
            <person name="Blanchard J."/>
            <person name="Woyke T."/>
        </authorList>
    </citation>
    <scope>NUCLEOTIDE SEQUENCE</scope>
    <source>
        <strain evidence="1">SYV1</strain>
    </source>
</reference>